<evidence type="ECO:0000256" key="3">
    <source>
        <dbReference type="SAM" id="MobiDB-lite"/>
    </source>
</evidence>
<dbReference type="STRING" id="573061.Clocel_2850"/>
<dbReference type="PRINTS" id="PR00313">
    <property type="entry name" value="CABNDNGRPT"/>
</dbReference>
<comment type="subcellular location">
    <subcellularLocation>
        <location evidence="1">Secreted</location>
    </subcellularLocation>
</comment>
<dbReference type="InterPro" id="IPR011049">
    <property type="entry name" value="Serralysin-like_metalloprot_C"/>
</dbReference>
<feature type="domain" description="Haemolysin-type calcium binding-related" evidence="4">
    <location>
        <begin position="794"/>
        <end position="837"/>
    </location>
</feature>
<organism evidence="5 6">
    <name type="scientific">Clostridium cellulovorans (strain ATCC 35296 / DSM 3052 / OCM 3 / 743B)</name>
    <dbReference type="NCBI Taxonomy" id="573061"/>
    <lineage>
        <taxon>Bacteria</taxon>
        <taxon>Bacillati</taxon>
        <taxon>Bacillota</taxon>
        <taxon>Clostridia</taxon>
        <taxon>Eubacteriales</taxon>
        <taxon>Clostridiaceae</taxon>
        <taxon>Clostridium</taxon>
    </lineage>
</organism>
<feature type="domain" description="Haemolysin-type calcium binding-related" evidence="4">
    <location>
        <begin position="1322"/>
        <end position="1366"/>
    </location>
</feature>
<feature type="region of interest" description="Disordered" evidence="3">
    <location>
        <begin position="1"/>
        <end position="24"/>
    </location>
</feature>
<feature type="domain" description="Haemolysin-type calcium binding-related" evidence="4">
    <location>
        <begin position="1058"/>
        <end position="1102"/>
    </location>
</feature>
<dbReference type="eggNOG" id="COG2931">
    <property type="taxonomic scope" value="Bacteria"/>
</dbReference>
<evidence type="ECO:0000256" key="1">
    <source>
        <dbReference type="ARBA" id="ARBA00004613"/>
    </source>
</evidence>
<dbReference type="Pfam" id="PF06594">
    <property type="entry name" value="HCBP_related"/>
    <property type="match status" value="15"/>
</dbReference>
<dbReference type="EMBL" id="CP002160">
    <property type="protein sequence ID" value="ADL52546.1"/>
    <property type="molecule type" value="Genomic_DNA"/>
</dbReference>
<dbReference type="Gene3D" id="2.150.10.10">
    <property type="entry name" value="Serralysin-like metalloprotease, C-terminal"/>
    <property type="match status" value="13"/>
</dbReference>
<dbReference type="GO" id="GO:0005509">
    <property type="term" value="F:calcium ion binding"/>
    <property type="evidence" value="ECO:0007669"/>
    <property type="project" value="InterPro"/>
</dbReference>
<feature type="domain" description="Haemolysin-type calcium binding-related" evidence="4">
    <location>
        <begin position="1454"/>
        <end position="1498"/>
    </location>
</feature>
<evidence type="ECO:0000259" key="4">
    <source>
        <dbReference type="Pfam" id="PF06594"/>
    </source>
</evidence>
<feature type="domain" description="Haemolysin-type calcium binding-related" evidence="4">
    <location>
        <begin position="500"/>
        <end position="539"/>
    </location>
</feature>
<dbReference type="InterPro" id="IPR001343">
    <property type="entry name" value="Hemolysn_Ca-bd"/>
</dbReference>
<dbReference type="RefSeq" id="WP_013291803.1">
    <property type="nucleotide sequence ID" value="NC_014393.1"/>
</dbReference>
<feature type="compositionally biased region" description="Low complexity" evidence="3">
    <location>
        <begin position="7"/>
        <end position="19"/>
    </location>
</feature>
<sequence>MSDIKDTNNTNRLTGTTGNDRFEGGKGNDSILGFTGNDEYLFNLGDGQDRITDMDKTNGNIDTITFGENIVGSDLHFSRIGYDLNIAIANTTDSITIKNYYLSYDWYKIEQIKFADGTVWDQKTIESQPMYISGAGKIVGTDVNEWIEGSTGKDDIEARGGNDIIDGRGGGDLSKGGTGSDIYIFNKGYGELIIEETAETIGNIDKIRFGKGINPDDVVFNKEGLNLIITIKGTTDKIVIVDYYKDLSLRIEEIDFFGGVIWNKDDINARPVYILGSGKLDGTEGVDIITGSTGDDIIYAYSGNDIIDGKGGNDYVTGSTGNDTYIFNKGYGVLTIDDFDTTVGNMDTIKFGDGILPENILFVRVDKNLEITIKGSSDKIIIKDYFDVNFDINVNTRFEKIEFANGVVWDSTIIVSQRVYTIGTSDDDILNGIDKVDIFDGLLGNDTFIGGKGNDIYIYNLNTGIKTIKDNDITGGNVDTIEFGVGIDPKNIVFTRVGDNLEISIKESSGKVIVENYYIGIENHIEIIKFADGTIWNDERINKQPVVIRGQGEIHGMEGDNIIYGSDQDDIIFGFGGDDTIYGYGGDDQLIGGDGNDILYGGTGSDLLAGDEGSDTYIFKKGDGMDFISEFDSSGKDIDTVKITDGILAKDVMLKRYGNDLGIEVKGTEDILIIMDYFVDSACQVEKIIFDDGTALDGGQIEVIVNGGGDVINVITGTDGNDTLIGTDKIDRFDGLTGNDTFIGDKGNDIYVINLNTGIKIIEDIDITEGNIDTIQFGEGISPENIVFVHVGNNLEIIIKGTDDKVIIKNYFDTNIDINIVNIIERITFANGTVWKQDFISKQVVYTIGTDGNDEIHGTGKDDIIDGHLGNDILIGGKGNDTYIFNLGTGIKIIEDIDVTIGNIDTIKFGTGIKPENIVFVRVDNNLEITIIGSSDKIIIKNYFDIDFNVKITNIIERIEFVGGIVWDIDIIQSQIVHLIGSDNDDKLIGTIGVDIFDGHLGKDIFVGGKGNDTYIFNLGTGIKIIEDIDITVGNIDTIRFGEGVLPGNIIFVRVDNNLEIVIKGSTDKIIIKNYFVIDYDVNITNRIEKIEFFGGITWDIDVIAKQLIYTLGTDKDDTLTGTDKDDIFDGLLGNDIFIGNKGNDTYIFNKGTGIKIIEDIDITVGNIDTIKFGEGILPGNIIFVRVDNNLEITIKGSADKVIIKNYFDIDLDINITNKIEKIIFHGGVIWDETIIASQVIYTIGTNGNDTLTGTVKDDIFDGLLGNDTFIGNKGNDTYIFNLGTGIKIIEDIDITVGNIDTIRFGEGVLPGNVIFVRVDNNLEIVIKGSTDKIIIKNYFVIDYDVNITNRIEKIEFFGGITWDIDVIAKQLIYTLGTDKDDTLTGTDKDDIFDGLLGNDIFIGNKGNDTYIFNKGTGIKIIEDIDITVGNIDTIKFGEGILPGNILFVHVGSNLEIIIKGSNDKVIIKNYFDVDYNVNITNRIEKIEFFGGITWDIDVIAKQLIYTLGTDKDDTLTGTDKDDIFDGLLGNDIFVGNKGNDTYIFNKGTGIKIIEDTDVTVGNIDTIKFGEGITQENIIFGRAGNNLEIVIKGTSDKVIVKNYFVVDYDINISSAIEKIEFEGGVVWDSTIIASQVIYILGTDGNDSLSGTDKADIFNGYLGNDTFIGNNGNDVYLFESNSGVKIIEDSDETVGNIDTIRFGKGIAKENILFGRAGNNLEIVIKGSNDKVIIKNYFIADYDVNISNTIEKIEFADGAIWDATTIASQVIYILGTDGNDSLNGTDKADIFNGQLGNDYFSGGKGNDVYLFELNSGIKTIEDNDGTDGNIDTIRFGSKILPEDIEFVRIENNLEVTIKGSSDKVIIKNYFENEYEISLNNKIEKIEFSNGIVWDETIISNQPIHVSGQEYLSGSNGNDILTGSAVDDEIYSYGGNDVIIALDGADNIYSAEGNDILDGGIGTDNLNGAEGSDTYIFKKGYGEDFIFEFDDTGKAVDTVKLGEGIVQSDLKFIKDGENLQISIGNTKDILTVVGYYSDPGYKVEQIEFANGTIGVLGEININGTTDGNVVTYIKGSIVDTEVDINNYAATIEKSIEVIGELQDSGAANSSLTSSSAEVNSDLILISQQ</sequence>
<feature type="domain" description="Haemolysin-type calcium binding-related" evidence="4">
    <location>
        <begin position="660"/>
        <end position="698"/>
    </location>
</feature>
<dbReference type="InterPro" id="IPR010566">
    <property type="entry name" value="Haemolys_ca-bd"/>
</dbReference>
<dbReference type="Proteomes" id="UP000002730">
    <property type="component" value="Chromosome"/>
</dbReference>
<dbReference type="PANTHER" id="PTHR38340:SF1">
    <property type="entry name" value="S-LAYER PROTEIN"/>
    <property type="match status" value="1"/>
</dbReference>
<dbReference type="HOGENOM" id="CLU_231795_0_0_9"/>
<feature type="domain" description="Haemolysin-type calcium binding-related" evidence="4">
    <location>
        <begin position="2015"/>
        <end position="2050"/>
    </location>
</feature>
<evidence type="ECO:0000313" key="5">
    <source>
        <dbReference type="EMBL" id="ADL52546.1"/>
    </source>
</evidence>
<keyword evidence="6" id="KW-1185">Reference proteome</keyword>
<dbReference type="GO" id="GO:0005576">
    <property type="term" value="C:extracellular region"/>
    <property type="evidence" value="ECO:0007669"/>
    <property type="project" value="UniProtKB-SubCell"/>
</dbReference>
<protein>
    <submittedName>
        <fullName evidence="5">Hemolysin-type calcium-binding region</fullName>
    </submittedName>
</protein>
<dbReference type="InterPro" id="IPR018511">
    <property type="entry name" value="Hemolysin-typ_Ca-bd_CS"/>
</dbReference>
<keyword evidence="2" id="KW-0964">Secreted</keyword>
<dbReference type="Pfam" id="PF00353">
    <property type="entry name" value="HemolysinCabind"/>
    <property type="match status" value="15"/>
</dbReference>
<feature type="domain" description="Haemolysin-type calcium binding-related" evidence="4">
    <location>
        <begin position="226"/>
        <end position="266"/>
    </location>
</feature>
<feature type="domain" description="Haemolysin-type calcium binding-related" evidence="4">
    <location>
        <begin position="1850"/>
        <end position="1893"/>
    </location>
</feature>
<dbReference type="KEGG" id="ccb:Clocel_2850"/>
<dbReference type="PANTHER" id="PTHR38340">
    <property type="entry name" value="S-LAYER PROTEIN"/>
    <property type="match status" value="1"/>
</dbReference>
<feature type="domain" description="Haemolysin-type calcium binding-related" evidence="4">
    <location>
        <begin position="1190"/>
        <end position="1233"/>
    </location>
</feature>
<evidence type="ECO:0000256" key="2">
    <source>
        <dbReference type="ARBA" id="ARBA00022525"/>
    </source>
</evidence>
<evidence type="ECO:0000313" key="6">
    <source>
        <dbReference type="Proteomes" id="UP000002730"/>
    </source>
</evidence>
<feature type="domain" description="Haemolysin-type calcium binding-related" evidence="4">
    <location>
        <begin position="368"/>
        <end position="411"/>
    </location>
</feature>
<dbReference type="OrthoDB" id="1814568at2"/>
<name>D9SS99_CLOC7</name>
<feature type="domain" description="Haemolysin-type calcium binding-related" evidence="4">
    <location>
        <begin position="1586"/>
        <end position="1629"/>
    </location>
</feature>
<feature type="domain" description="Haemolysin-type calcium binding-related" evidence="4">
    <location>
        <begin position="83"/>
        <end position="123"/>
    </location>
</feature>
<reference evidence="5 6" key="1">
    <citation type="submission" date="2010-08" db="EMBL/GenBank/DDBJ databases">
        <title>Complete sequence of Clostridium cellulovorans 743B.</title>
        <authorList>
            <consortium name="US DOE Joint Genome Institute"/>
            <person name="Lucas S."/>
            <person name="Copeland A."/>
            <person name="Lapidus A."/>
            <person name="Cheng J.-F."/>
            <person name="Bruce D."/>
            <person name="Goodwin L."/>
            <person name="Pitluck S."/>
            <person name="Chertkov O."/>
            <person name="Detter J.C."/>
            <person name="Han C."/>
            <person name="Tapia R."/>
            <person name="Land M."/>
            <person name="Hauser L."/>
            <person name="Chang Y.-J."/>
            <person name="Jeffries C."/>
            <person name="Kyrpides N."/>
            <person name="Ivanova N."/>
            <person name="Mikhailova N."/>
            <person name="Hemme C.L."/>
            <person name="Woyke T."/>
        </authorList>
    </citation>
    <scope>NUCLEOTIDE SEQUENCE [LARGE SCALE GENOMIC DNA]</scope>
    <source>
        <strain evidence="6">ATCC 35296 / DSM 3052 / OCM 3 / 743B</strain>
    </source>
</reference>
<dbReference type="InterPro" id="IPR050557">
    <property type="entry name" value="RTX_toxin/Mannuronan_C5-epim"/>
</dbReference>
<proteinExistence type="predicted"/>
<accession>D9SS99</accession>
<dbReference type="SUPFAM" id="SSF51120">
    <property type="entry name" value="beta-Roll"/>
    <property type="match status" value="15"/>
</dbReference>
<gene>
    <name evidence="5" type="ordered locus">Clocel_2850</name>
</gene>
<feature type="domain" description="Haemolysin-type calcium binding-related" evidence="4">
    <location>
        <begin position="926"/>
        <end position="970"/>
    </location>
</feature>
<feature type="domain" description="Haemolysin-type calcium binding-related" evidence="4">
    <location>
        <begin position="1718"/>
        <end position="1763"/>
    </location>
</feature>
<dbReference type="PROSITE" id="PS00330">
    <property type="entry name" value="HEMOLYSIN_CALCIUM"/>
    <property type="match status" value="4"/>
</dbReference>